<keyword evidence="2" id="KW-1003">Cell membrane</keyword>
<gene>
    <name evidence="9" type="ORF">I0K15_10260</name>
</gene>
<feature type="domain" description="Mce/MlaD" evidence="8">
    <location>
        <begin position="294"/>
        <end position="394"/>
    </location>
</feature>
<dbReference type="PANTHER" id="PTHR30462">
    <property type="entry name" value="INTERMEMBRANE TRANSPORT PROTEIN PQIB-RELATED"/>
    <property type="match status" value="1"/>
</dbReference>
<evidence type="ECO:0000313" key="9">
    <source>
        <dbReference type="EMBL" id="QPH52221.1"/>
    </source>
</evidence>
<sequence>MTDAAAPEIDTTPPPIWKRISVVWLVPLVALIVALAVTWQTLANQGPLITVSFENASGITAGQTPLRFRDVTIGTVEEVGFDDDLSQVLVAIRVEPEMAQHITEDAVMWIVRPEISAQGITGLSTVFGGTYIAAELPSETGDMVRRIRGQPRAPLTPLDQPGLRVRLLTNNSGSVSIGSPVLYKGIEVGRVEDLELTSDGRTIIFTTFINAPYDNLITEGTRFWNASGFSFSLDARGASLNVESLVTLVRGGVTFDTVFSDGALVRDERTFRLYRDPQSARASLFDAVRRSPVTVSAIFPGSVSGLTIGAPVSYRGVPVGEVTSLSTRLVGDPGEREVELAAAFSVEPGRLGLPPDAPASTTLNLLSELVSQSGLRAQLSAASILTGAQRIDLSEIPDEPPAELDLSNQPFPLMPSVAASGTGLAETAEGLITRIDELPVEAVLSSASRALDALAVLLSDPSLQNIPTEAEGALTDLRTLLASDGLTQAPDELLRGLTALRGLLEDAQEAALTEALAATLDETARAAAAVADGAQTLSPELVSALGSAEELIAAAQIVVADPQTAALPGVAASLLEDLRQVTADPALQGAPEQLGTSLARLDAILAEIEAAGLSSQLSQAFTDSSVAAREISVIAESSRTIPAELAALIAQTEALLASADAILTDPALQAAPGELNATLGAARALLEDPATRALPQATLDALARAGRLLGALEEADLPGTLARTMAETERATRAVAQFTEDAAPLPGQAEALLADPALREIPAQTQATLVAFRALLTDPATTALPGQLSEGLGSAQTLLAALEQAQVAEQLAATLQNASVAAEAIAEGAEGVPEIVAQLEALAEEASSLPLDALAAQVERVLLSAEALLQAPGARELPGTLNATLDEVRVLLEELREAGASESLVATLSASEQAALAIADTSSRLPTLIARLDALAGRADVTLAGYGEGSDLNDEAIRAIREFRDTARAITSLVRQIERDPNSLILGR</sequence>
<dbReference type="KEGG" id="poz:I0K15_10260"/>
<dbReference type="GO" id="GO:0005886">
    <property type="term" value="C:plasma membrane"/>
    <property type="evidence" value="ECO:0007669"/>
    <property type="project" value="UniProtKB-SubCell"/>
</dbReference>
<dbReference type="InterPro" id="IPR051800">
    <property type="entry name" value="PqiA-PqiB_transport"/>
</dbReference>
<dbReference type="AlphaFoldDB" id="A0A7S9QBM6"/>
<feature type="transmembrane region" description="Helical" evidence="7">
    <location>
        <begin position="22"/>
        <end position="42"/>
    </location>
</feature>
<protein>
    <submittedName>
        <fullName evidence="9">MCE family protein</fullName>
    </submittedName>
</protein>
<dbReference type="EMBL" id="CP064942">
    <property type="protein sequence ID" value="QPH52221.1"/>
    <property type="molecule type" value="Genomic_DNA"/>
</dbReference>
<feature type="domain" description="Mce/MlaD" evidence="8">
    <location>
        <begin position="162"/>
        <end position="222"/>
    </location>
</feature>
<dbReference type="InterPro" id="IPR003399">
    <property type="entry name" value="Mce/MlaD"/>
</dbReference>
<name>A0A7S9QBM6_9RHOB</name>
<keyword evidence="3" id="KW-0997">Cell inner membrane</keyword>
<organism evidence="9 10">
    <name type="scientific">Pontivivens ytuae</name>
    <dbReference type="NCBI Taxonomy" id="2789856"/>
    <lineage>
        <taxon>Bacteria</taxon>
        <taxon>Pseudomonadati</taxon>
        <taxon>Pseudomonadota</taxon>
        <taxon>Alphaproteobacteria</taxon>
        <taxon>Rhodobacterales</taxon>
        <taxon>Paracoccaceae</taxon>
        <taxon>Pontivivens</taxon>
    </lineage>
</organism>
<evidence type="ECO:0000256" key="4">
    <source>
        <dbReference type="ARBA" id="ARBA00022692"/>
    </source>
</evidence>
<reference evidence="9 10" key="1">
    <citation type="submission" date="2020-11" db="EMBL/GenBank/DDBJ databases">
        <title>Description of Pontivivens ytuae sp. nov. isolated from deep sea sediment of Mariana Trench.</title>
        <authorList>
            <person name="Wang Z."/>
            <person name="Sun Q.-L."/>
            <person name="Xu X.-D."/>
            <person name="Tang Y.-Z."/>
            <person name="Zhang J."/>
        </authorList>
    </citation>
    <scope>NUCLEOTIDE SEQUENCE [LARGE SCALE GENOMIC DNA]</scope>
    <source>
        <strain evidence="9 10">MT2928</strain>
    </source>
</reference>
<evidence type="ECO:0000313" key="10">
    <source>
        <dbReference type="Proteomes" id="UP000594800"/>
    </source>
</evidence>
<accession>A0A7S9QBM6</accession>
<keyword evidence="10" id="KW-1185">Reference proteome</keyword>
<evidence type="ECO:0000256" key="2">
    <source>
        <dbReference type="ARBA" id="ARBA00022475"/>
    </source>
</evidence>
<proteinExistence type="predicted"/>
<evidence type="ECO:0000259" key="8">
    <source>
        <dbReference type="Pfam" id="PF02470"/>
    </source>
</evidence>
<evidence type="ECO:0000256" key="5">
    <source>
        <dbReference type="ARBA" id="ARBA00022989"/>
    </source>
</evidence>
<comment type="subcellular location">
    <subcellularLocation>
        <location evidence="1">Cell inner membrane</location>
    </subcellularLocation>
</comment>
<feature type="domain" description="Mce/MlaD" evidence="8">
    <location>
        <begin position="46"/>
        <end position="134"/>
    </location>
</feature>
<keyword evidence="4 7" id="KW-0812">Transmembrane</keyword>
<dbReference type="Proteomes" id="UP000594800">
    <property type="component" value="Chromosome"/>
</dbReference>
<evidence type="ECO:0000256" key="7">
    <source>
        <dbReference type="SAM" id="Phobius"/>
    </source>
</evidence>
<evidence type="ECO:0000256" key="3">
    <source>
        <dbReference type="ARBA" id="ARBA00022519"/>
    </source>
</evidence>
<evidence type="ECO:0000256" key="6">
    <source>
        <dbReference type="ARBA" id="ARBA00023136"/>
    </source>
</evidence>
<dbReference type="PANTHER" id="PTHR30462:SF0">
    <property type="entry name" value="INTERMEMBRANE TRANSPORT PROTEIN YEBT"/>
    <property type="match status" value="1"/>
</dbReference>
<keyword evidence="5 7" id="KW-1133">Transmembrane helix</keyword>
<keyword evidence="6 7" id="KW-0472">Membrane</keyword>
<dbReference type="Pfam" id="PF02470">
    <property type="entry name" value="MlaD"/>
    <property type="match status" value="3"/>
</dbReference>
<evidence type="ECO:0000256" key="1">
    <source>
        <dbReference type="ARBA" id="ARBA00004533"/>
    </source>
</evidence>
<dbReference type="RefSeq" id="WP_196101435.1">
    <property type="nucleotide sequence ID" value="NZ_CP064942.1"/>
</dbReference>